<name>A0A4Y1ZV34_ARAVE</name>
<dbReference type="EMBL" id="BGPR01153930">
    <property type="protein sequence ID" value="GBL69759.1"/>
    <property type="molecule type" value="Genomic_DNA"/>
</dbReference>
<dbReference type="Proteomes" id="UP000499080">
    <property type="component" value="Unassembled WGS sequence"/>
</dbReference>
<evidence type="ECO:0000256" key="1">
    <source>
        <dbReference type="SAM" id="MobiDB-lite"/>
    </source>
</evidence>
<feature type="compositionally biased region" description="Basic residues" evidence="1">
    <location>
        <begin position="1"/>
        <end position="12"/>
    </location>
</feature>
<evidence type="ECO:0000313" key="3">
    <source>
        <dbReference type="Proteomes" id="UP000499080"/>
    </source>
</evidence>
<organism evidence="2 3">
    <name type="scientific">Araneus ventricosus</name>
    <name type="common">Orbweaver spider</name>
    <name type="synonym">Epeira ventricosa</name>
    <dbReference type="NCBI Taxonomy" id="182803"/>
    <lineage>
        <taxon>Eukaryota</taxon>
        <taxon>Metazoa</taxon>
        <taxon>Ecdysozoa</taxon>
        <taxon>Arthropoda</taxon>
        <taxon>Chelicerata</taxon>
        <taxon>Arachnida</taxon>
        <taxon>Araneae</taxon>
        <taxon>Araneomorphae</taxon>
        <taxon>Entelegynae</taxon>
        <taxon>Araneoidea</taxon>
        <taxon>Araneidae</taxon>
        <taxon>Araneus</taxon>
    </lineage>
</organism>
<feature type="non-terminal residue" evidence="2">
    <location>
        <position position="1"/>
    </location>
</feature>
<dbReference type="AlphaFoldDB" id="A0A4Y1ZV34"/>
<reference evidence="2 3" key="1">
    <citation type="journal article" date="2019" name="Sci. Rep.">
        <title>Orb-weaving spider Araneus ventricosus genome elucidates the spidroin gene catalogue.</title>
        <authorList>
            <person name="Kono N."/>
            <person name="Nakamura H."/>
            <person name="Ohtoshi R."/>
            <person name="Moran D.A.P."/>
            <person name="Shinohara A."/>
            <person name="Yoshida Y."/>
            <person name="Fujiwara M."/>
            <person name="Mori M."/>
            <person name="Tomita M."/>
            <person name="Arakawa K."/>
        </authorList>
    </citation>
    <scope>NUCLEOTIDE SEQUENCE [LARGE SCALE GENOMIC DNA]</scope>
</reference>
<proteinExistence type="predicted"/>
<comment type="caution">
    <text evidence="2">The sequence shown here is derived from an EMBL/GenBank/DDBJ whole genome shotgun (WGS) entry which is preliminary data.</text>
</comment>
<accession>A0A4Y1ZV34</accession>
<keyword evidence="3" id="KW-1185">Reference proteome</keyword>
<sequence>KMGKIKYRKRIHSAAGSKTEKKSSFVSKQSSSKCKEMKTPPLSMRHFQRRLAITPNDLSAEEKLAWHCQKYLQNKSVDKGKFF</sequence>
<gene>
    <name evidence="2" type="ORF">AVEN_30153_1</name>
</gene>
<feature type="region of interest" description="Disordered" evidence="1">
    <location>
        <begin position="1"/>
        <end position="41"/>
    </location>
</feature>
<protein>
    <submittedName>
        <fullName evidence="2">Uncharacterized protein</fullName>
    </submittedName>
</protein>
<evidence type="ECO:0000313" key="2">
    <source>
        <dbReference type="EMBL" id="GBL69759.1"/>
    </source>
</evidence>